<keyword evidence="1" id="KW-0472">Membrane</keyword>
<evidence type="ECO:0000313" key="2">
    <source>
        <dbReference type="EMBL" id="CAG8610465.1"/>
    </source>
</evidence>
<keyword evidence="1" id="KW-0812">Transmembrane</keyword>
<dbReference type="Proteomes" id="UP000789901">
    <property type="component" value="Unassembled WGS sequence"/>
</dbReference>
<proteinExistence type="predicted"/>
<evidence type="ECO:0000313" key="3">
    <source>
        <dbReference type="Proteomes" id="UP000789901"/>
    </source>
</evidence>
<comment type="caution">
    <text evidence="2">The sequence shown here is derived from an EMBL/GenBank/DDBJ whole genome shotgun (WGS) entry which is preliminary data.</text>
</comment>
<protein>
    <submittedName>
        <fullName evidence="2">24547_t:CDS:1</fullName>
    </submittedName>
</protein>
<reference evidence="2 3" key="1">
    <citation type="submission" date="2021-06" db="EMBL/GenBank/DDBJ databases">
        <authorList>
            <person name="Kallberg Y."/>
            <person name="Tangrot J."/>
            <person name="Rosling A."/>
        </authorList>
    </citation>
    <scope>NUCLEOTIDE SEQUENCE [LARGE SCALE GENOMIC DNA]</scope>
    <source>
        <strain evidence="2 3">120-4 pot B 10/14</strain>
    </source>
</reference>
<keyword evidence="1" id="KW-1133">Transmembrane helix</keyword>
<dbReference type="EMBL" id="CAJVQB010003516">
    <property type="protein sequence ID" value="CAG8610465.1"/>
    <property type="molecule type" value="Genomic_DNA"/>
</dbReference>
<sequence length="248" mass="29037">MDDATKSAFEVLLSGVLPVGYMSLFQPLLNANIKTYIDDIFIFWVEPLIPLFYVFNKNEVTGKYLIPIFIYIIFKFLAYILFWIILNQIVKKNDNYQFKYKTPQYFKDDVIEVLRRTPTHPIFIFWIVLIFLAILIVFIAFVNWKKENEINENNDENYIGSHIISIGFGAFAFASSILYLVIIPADDIYVKIGLNIDLFMLLRLPEMIEENPYYKKSDDKKKLCLKNRGLVSVVLFGIDTEMEDDGEE</sequence>
<feature type="transmembrane region" description="Helical" evidence="1">
    <location>
        <begin position="7"/>
        <end position="24"/>
    </location>
</feature>
<gene>
    <name evidence="2" type="ORF">GMARGA_LOCUS7330</name>
</gene>
<feature type="transmembrane region" description="Helical" evidence="1">
    <location>
        <begin position="64"/>
        <end position="86"/>
    </location>
</feature>
<name>A0ABN7UKR5_GIGMA</name>
<organism evidence="2 3">
    <name type="scientific">Gigaspora margarita</name>
    <dbReference type="NCBI Taxonomy" id="4874"/>
    <lineage>
        <taxon>Eukaryota</taxon>
        <taxon>Fungi</taxon>
        <taxon>Fungi incertae sedis</taxon>
        <taxon>Mucoromycota</taxon>
        <taxon>Glomeromycotina</taxon>
        <taxon>Glomeromycetes</taxon>
        <taxon>Diversisporales</taxon>
        <taxon>Gigasporaceae</taxon>
        <taxon>Gigaspora</taxon>
    </lineage>
</organism>
<accession>A0ABN7UKR5</accession>
<feature type="transmembrane region" description="Helical" evidence="1">
    <location>
        <begin position="122"/>
        <end position="142"/>
    </location>
</feature>
<feature type="transmembrane region" description="Helical" evidence="1">
    <location>
        <begin position="163"/>
        <end position="182"/>
    </location>
</feature>
<evidence type="ECO:0000256" key="1">
    <source>
        <dbReference type="SAM" id="Phobius"/>
    </source>
</evidence>
<keyword evidence="3" id="KW-1185">Reference proteome</keyword>